<dbReference type="AlphaFoldDB" id="A0AB36IBQ3"/>
<evidence type="ECO:0000313" key="2">
    <source>
        <dbReference type="Proteomes" id="UP000186091"/>
    </source>
</evidence>
<reference evidence="1 2" key="1">
    <citation type="submission" date="2015-12" db="EMBL/GenBank/DDBJ databases">
        <title>Genome sequence of Corynebacterium AS 1.542.</title>
        <authorList>
            <person name="Yang J."/>
            <person name="Yang S."/>
        </authorList>
    </citation>
    <scope>NUCLEOTIDE SEQUENCE [LARGE SCALE GENOMIC DNA]</scope>
    <source>
        <strain evidence="1 2">AS 1.542</strain>
    </source>
</reference>
<evidence type="ECO:0000313" key="1">
    <source>
        <dbReference type="EMBL" id="OKX78802.1"/>
    </source>
</evidence>
<organism evidence="1 2">
    <name type="scientific">Corynebacterium glutamicum</name>
    <name type="common">Brevibacterium saccharolyticum</name>
    <dbReference type="NCBI Taxonomy" id="1718"/>
    <lineage>
        <taxon>Bacteria</taxon>
        <taxon>Bacillati</taxon>
        <taxon>Actinomycetota</taxon>
        <taxon>Actinomycetes</taxon>
        <taxon>Mycobacteriales</taxon>
        <taxon>Corynebacteriaceae</taxon>
        <taxon>Corynebacterium</taxon>
    </lineage>
</organism>
<accession>A0AB36IBQ3</accession>
<dbReference type="Proteomes" id="UP000186091">
    <property type="component" value="Unassembled WGS sequence"/>
</dbReference>
<dbReference type="EMBL" id="LOQT01000025">
    <property type="protein sequence ID" value="OKX78802.1"/>
    <property type="molecule type" value="Genomic_DNA"/>
</dbReference>
<comment type="caution">
    <text evidence="1">The sequence shown here is derived from an EMBL/GenBank/DDBJ whole genome shotgun (WGS) entry which is preliminary data.</text>
</comment>
<name>A0AB36IBQ3_CORGT</name>
<proteinExistence type="predicted"/>
<gene>
    <name evidence="1" type="ORF">AUP69_11585</name>
</gene>
<sequence length="67" mass="7106">MVKEPKFAIQITPSTKGNTASPTLSASAMAKGVTRIAVVSKDKKTVETVDMSMTSHQVPHADPLLIL</sequence>
<protein>
    <submittedName>
        <fullName evidence="1">Uncharacterized protein</fullName>
    </submittedName>
</protein>